<dbReference type="GO" id="GO:0016787">
    <property type="term" value="F:hydrolase activity"/>
    <property type="evidence" value="ECO:0007669"/>
    <property type="project" value="UniProtKB-KW"/>
</dbReference>
<keyword evidence="1" id="KW-1133">Transmembrane helix</keyword>
<protein>
    <submittedName>
        <fullName evidence="4">Metal dependent phosphohydrolase</fullName>
    </submittedName>
</protein>
<keyword evidence="4" id="KW-0378">Hydrolase</keyword>
<dbReference type="EMBL" id="KJ776580">
    <property type="protein sequence ID" value="AIW54735.1"/>
    <property type="molecule type" value="Genomic_DNA"/>
</dbReference>
<geneLocation type="plasmid" evidence="3">
    <name>pCDC5900</name>
</geneLocation>
<geneLocation type="plasmid" evidence="4">
    <name>pCDC3897</name>
</geneLocation>
<keyword evidence="1" id="KW-0472">Membrane</keyword>
<reference evidence="4" key="1">
    <citation type="journal article" date="2014" name="Genome Biol. Evol.">
        <title>Three classes of plasmid (47-63 kb) carry the type B neurotoxin gene cluster of group II Clostridium botulinum.</title>
        <authorList>
            <person name="Carter A.T."/>
            <person name="Austin J.W."/>
            <person name="Weedmark K.A."/>
            <person name="Corbett C."/>
            <person name="Peck M.W."/>
        </authorList>
    </citation>
    <scope>NUCLEOTIDE SEQUENCE</scope>
    <source>
        <strain evidence="2">CDC3875</strain>
        <strain evidence="4">CDC3897</strain>
        <strain evidence="3">CDC5900</strain>
        <plasmid evidence="2">pCDC3875</plasmid>
        <plasmid evidence="4">pCDC3897</plasmid>
        <plasmid evidence="3">pCDC5900</plasmid>
    </source>
</reference>
<dbReference type="AlphaFoldDB" id="A0A0A0UY21"/>
<geneLocation type="plasmid" evidence="2">
    <name>pCDC3875</name>
</geneLocation>
<feature type="transmembrane region" description="Helical" evidence="1">
    <location>
        <begin position="61"/>
        <end position="80"/>
    </location>
</feature>
<dbReference type="RefSeq" id="WP_172685589.1">
    <property type="nucleotide sequence ID" value="NZ_KJ776578.1"/>
</dbReference>
<keyword evidence="1" id="KW-0812">Transmembrane</keyword>
<accession>A0A0A0UY21</accession>
<evidence type="ECO:0000313" key="2">
    <source>
        <dbReference type="EMBL" id="AIW54616.1"/>
    </source>
</evidence>
<proteinExistence type="predicted"/>
<evidence type="ECO:0000313" key="3">
    <source>
        <dbReference type="EMBL" id="AIW54735.1"/>
    </source>
</evidence>
<evidence type="ECO:0000313" key="4">
    <source>
        <dbReference type="EMBL" id="AIW54865.1"/>
    </source>
</evidence>
<feature type="transmembrane region" description="Helical" evidence="1">
    <location>
        <begin position="32"/>
        <end position="49"/>
    </location>
</feature>
<name>A0A0A0UY21_CLOBO</name>
<dbReference type="EMBL" id="KJ776582">
    <property type="protein sequence ID" value="AIW54865.1"/>
    <property type="molecule type" value="Genomic_DNA"/>
</dbReference>
<evidence type="ECO:0000256" key="1">
    <source>
        <dbReference type="SAM" id="Phobius"/>
    </source>
</evidence>
<dbReference type="EMBL" id="KJ776578">
    <property type="protein sequence ID" value="AIW54616.1"/>
    <property type="molecule type" value="Genomic_DNA"/>
</dbReference>
<organism evidence="4">
    <name type="scientific">Clostridium botulinum</name>
    <dbReference type="NCBI Taxonomy" id="1491"/>
    <lineage>
        <taxon>Bacteria</taxon>
        <taxon>Bacillati</taxon>
        <taxon>Bacillota</taxon>
        <taxon>Clostridia</taxon>
        <taxon>Eubacteriales</taxon>
        <taxon>Clostridiaceae</taxon>
        <taxon>Clostridium</taxon>
    </lineage>
</organism>
<feature type="transmembrane region" description="Helical" evidence="1">
    <location>
        <begin position="6"/>
        <end position="23"/>
    </location>
</feature>
<sequence length="92" mass="11226">MEFLQSNDNIGVILILIAIWIFINSRNAIATLLRYIILIIMIGTDFWLFKENRFNLLKYELIFEVIFFMPILLRYGFEIIKKYRIKERKNDF</sequence>
<keyword evidence="4" id="KW-0614">Plasmid</keyword>